<evidence type="ECO:0000256" key="3">
    <source>
        <dbReference type="PROSITE-ProRule" id="PRU00284"/>
    </source>
</evidence>
<dbReference type="InterPro" id="IPR004089">
    <property type="entry name" value="MCPsignal_dom"/>
</dbReference>
<dbReference type="Pfam" id="PF00672">
    <property type="entry name" value="HAMP"/>
    <property type="match status" value="1"/>
</dbReference>
<evidence type="ECO:0000313" key="7">
    <source>
        <dbReference type="EMBL" id="GJD45197.1"/>
    </source>
</evidence>
<dbReference type="PANTHER" id="PTHR32089">
    <property type="entry name" value="METHYL-ACCEPTING CHEMOTAXIS PROTEIN MCPB"/>
    <property type="match status" value="1"/>
</dbReference>
<evidence type="ECO:0008006" key="9">
    <source>
        <dbReference type="Google" id="ProtNLM"/>
    </source>
</evidence>
<protein>
    <recommendedName>
        <fullName evidence="9">Methyl-accepting chemotaxis protein</fullName>
    </recommendedName>
</protein>
<dbReference type="PANTHER" id="PTHR32089:SF112">
    <property type="entry name" value="LYSOZYME-LIKE PROTEIN-RELATED"/>
    <property type="match status" value="1"/>
</dbReference>
<proteinExistence type="inferred from homology"/>
<keyword evidence="4" id="KW-0812">Transmembrane</keyword>
<keyword evidence="4" id="KW-1133">Transmembrane helix</keyword>
<feature type="transmembrane region" description="Helical" evidence="4">
    <location>
        <begin position="177"/>
        <end position="201"/>
    </location>
</feature>
<dbReference type="EMBL" id="BPQG01000046">
    <property type="protein sequence ID" value="GJD45197.1"/>
    <property type="molecule type" value="Genomic_DNA"/>
</dbReference>
<keyword evidence="8" id="KW-1185">Reference proteome</keyword>
<evidence type="ECO:0000256" key="1">
    <source>
        <dbReference type="ARBA" id="ARBA00023224"/>
    </source>
</evidence>
<dbReference type="Gene3D" id="6.10.340.10">
    <property type="match status" value="1"/>
</dbReference>
<accession>A0ABQ4QJ71</accession>
<keyword evidence="1 3" id="KW-0807">Transducer</keyword>
<dbReference type="RefSeq" id="WP_238272480.1">
    <property type="nucleotide sequence ID" value="NZ_BPQG01000046.1"/>
</dbReference>
<evidence type="ECO:0000313" key="8">
    <source>
        <dbReference type="Proteomes" id="UP001055117"/>
    </source>
</evidence>
<dbReference type="SMART" id="SM00283">
    <property type="entry name" value="MA"/>
    <property type="match status" value="1"/>
</dbReference>
<dbReference type="Gene3D" id="1.10.287.950">
    <property type="entry name" value="Methyl-accepting chemotaxis protein"/>
    <property type="match status" value="1"/>
</dbReference>
<dbReference type="PROSITE" id="PS50885">
    <property type="entry name" value="HAMP"/>
    <property type="match status" value="1"/>
</dbReference>
<reference evidence="7 8" key="1">
    <citation type="journal article" date="2021" name="Front. Microbiol.">
        <title>Comprehensive Comparative Genomics and Phenotyping of Methylobacterium Species.</title>
        <authorList>
            <person name="Alessa O."/>
            <person name="Ogura Y."/>
            <person name="Fujitani Y."/>
            <person name="Takami H."/>
            <person name="Hayashi T."/>
            <person name="Sahin N."/>
            <person name="Tani A."/>
        </authorList>
    </citation>
    <scope>NUCLEOTIDE SEQUENCE [LARGE SCALE GENOMIC DNA]</scope>
    <source>
        <strain evidence="7 8">DSM 23679</strain>
    </source>
</reference>
<evidence type="ECO:0000256" key="2">
    <source>
        <dbReference type="ARBA" id="ARBA00029447"/>
    </source>
</evidence>
<comment type="caution">
    <text evidence="7">The sequence shown here is derived from an EMBL/GenBank/DDBJ whole genome shotgun (WGS) entry which is preliminary data.</text>
</comment>
<keyword evidence="4" id="KW-0472">Membrane</keyword>
<dbReference type="SUPFAM" id="SSF158472">
    <property type="entry name" value="HAMP domain-like"/>
    <property type="match status" value="1"/>
</dbReference>
<sequence length="553" mass="57132">MSIRYKILLPLLGFMMLAGLLSGVTGLVGLDAVGDLSRVAERTNEANAASRAARDRFHGADELVARVTAMTDLIDMTVVAADFTAKGDQLSALLGRLEAAASSDRMRAVSHAAGTAATAWRSDAEILLGLRPAQGVPTTERMTRHRRLLTEAFDAAVALAAEDAQAGIAATHRATVWTIWAMLGLVGALTLVGVTTAWWLARSLSQPLIRLTADTDRLARGDTNVKLLAAARRDEIGDIARAVVKIRDMSLEDAARQLETTAAERLREEAARRAMLHELADGFERTVGNIVARVSDTVDGLQASSDTMRTEVEGTALCSTRAAGAARDTGGNVDAAVNAAGTIGATMGEIGRQVDQATAMSATAVQAASRTESTMAALDRAANRIGDVIGLVSTIARQTNLLALNATIEAARAGEAGRGFAVVAAEVKELASQTSNATAEIDRQVAAIQAATGDAAGAIQDIAAQIQAMNGVATSIAHAVQEQSAATQAIVRSMAEASAGTDQVTNDIAEVVHSADGAGQAAQSVAAAADALAGQSGMLRAEVRQFLADVRAA</sequence>
<dbReference type="SUPFAM" id="SSF58104">
    <property type="entry name" value="Methyl-accepting chemotaxis protein (MCP) signaling domain"/>
    <property type="match status" value="1"/>
</dbReference>
<feature type="domain" description="Methyl-accepting transducer" evidence="5">
    <location>
        <begin position="283"/>
        <end position="533"/>
    </location>
</feature>
<name>A0ABQ4QJ71_9HYPH</name>
<dbReference type="Proteomes" id="UP001055117">
    <property type="component" value="Unassembled WGS sequence"/>
</dbReference>
<dbReference type="CDD" id="cd06225">
    <property type="entry name" value="HAMP"/>
    <property type="match status" value="1"/>
</dbReference>
<evidence type="ECO:0000259" key="6">
    <source>
        <dbReference type="PROSITE" id="PS50885"/>
    </source>
</evidence>
<gene>
    <name evidence="7" type="ORF">AFCDBAGC_3068</name>
</gene>
<dbReference type="InterPro" id="IPR004090">
    <property type="entry name" value="Chemotax_Me-accpt_rcpt"/>
</dbReference>
<organism evidence="7 8">
    <name type="scientific">Methylobacterium cerastii</name>
    <dbReference type="NCBI Taxonomy" id="932741"/>
    <lineage>
        <taxon>Bacteria</taxon>
        <taxon>Pseudomonadati</taxon>
        <taxon>Pseudomonadota</taxon>
        <taxon>Alphaproteobacteria</taxon>
        <taxon>Hyphomicrobiales</taxon>
        <taxon>Methylobacteriaceae</taxon>
        <taxon>Methylobacterium</taxon>
    </lineage>
</organism>
<dbReference type="PROSITE" id="PS50111">
    <property type="entry name" value="CHEMOTAXIS_TRANSDUC_2"/>
    <property type="match status" value="1"/>
</dbReference>
<feature type="domain" description="HAMP" evidence="6">
    <location>
        <begin position="202"/>
        <end position="255"/>
    </location>
</feature>
<dbReference type="Pfam" id="PF00015">
    <property type="entry name" value="MCPsignal"/>
    <property type="match status" value="1"/>
</dbReference>
<evidence type="ECO:0000256" key="4">
    <source>
        <dbReference type="SAM" id="Phobius"/>
    </source>
</evidence>
<dbReference type="InterPro" id="IPR003660">
    <property type="entry name" value="HAMP_dom"/>
</dbReference>
<comment type="similarity">
    <text evidence="2">Belongs to the methyl-accepting chemotaxis (MCP) protein family.</text>
</comment>
<dbReference type="PRINTS" id="PR00260">
    <property type="entry name" value="CHEMTRNSDUCR"/>
</dbReference>
<evidence type="ECO:0000259" key="5">
    <source>
        <dbReference type="PROSITE" id="PS50111"/>
    </source>
</evidence>